<dbReference type="InterPro" id="IPR050576">
    <property type="entry name" value="Cilia_flagella_integrity"/>
</dbReference>
<keyword evidence="8" id="KW-1185">Reference proteome</keyword>
<dbReference type="EMBL" id="KQ257451">
    <property type="protein sequence ID" value="KND03680.1"/>
    <property type="molecule type" value="Genomic_DNA"/>
</dbReference>
<evidence type="ECO:0000313" key="8">
    <source>
        <dbReference type="Proteomes" id="UP000053201"/>
    </source>
</evidence>
<dbReference type="Gene3D" id="3.80.10.10">
    <property type="entry name" value="Ribonuclease Inhibitor"/>
    <property type="match status" value="2"/>
</dbReference>
<dbReference type="Pfam" id="PF14580">
    <property type="entry name" value="LRR_9"/>
    <property type="match status" value="1"/>
</dbReference>
<dbReference type="InParanoid" id="A0A0L0HS07"/>
<feature type="region of interest" description="Disordered" evidence="6">
    <location>
        <begin position="1"/>
        <end position="26"/>
    </location>
</feature>
<dbReference type="InterPro" id="IPR025875">
    <property type="entry name" value="Leu-rich_rpt_4"/>
</dbReference>
<gene>
    <name evidence="7" type="ORF">SPPG_01148</name>
</gene>
<dbReference type="InterPro" id="IPR032675">
    <property type="entry name" value="LRR_dom_sf"/>
</dbReference>
<sequence length="442" mass="50603">MLLADRTVTAGARPWPSRRDAKELDGQGNTRMTAKYIQQLCREQKLYQTPELNDKLYLHFKGFAKIENLEAYTGVKALWLEGNGISTIEGLSALTELRCLYLAQNCIETIENLDELIHLDTLSLNNNLLKKIDNLASLKNLTTLQLTHNFLKSKEDISHLAECESITVLDLSHNKIEDPEIVEIFELMPNLAVLNLMSNPVTSKIPNYRRTLISRIRTLTYLDDRPVFDKERLAVEAWARGGIEAEREERQRQKDEEKKEHERSFEALRKLQDDARARRRERYGEEEEPVFSPEVEKLRDEMLDKIKEPEERPKEADEPTLTKCAEIGERNAAPIRSFTELSTSGKRIVIEEADVEDNDSQNDQFQFRTPWAKPTVGPLIEELPVRHGDDVDDDDAIPELEEISVDWAAANPTTTGFPGWASTREIAAAKVNSYLEEVDDTE</sequence>
<keyword evidence="4" id="KW-0969">Cilium</keyword>
<dbReference type="GeneID" id="27684832"/>
<evidence type="ECO:0000256" key="3">
    <source>
        <dbReference type="ARBA" id="ARBA00022737"/>
    </source>
</evidence>
<dbReference type="SUPFAM" id="SSF52075">
    <property type="entry name" value="Outer arm dynein light chain 1"/>
    <property type="match status" value="1"/>
</dbReference>
<feature type="region of interest" description="Disordered" evidence="6">
    <location>
        <begin position="246"/>
        <end position="270"/>
    </location>
</feature>
<evidence type="ECO:0008006" key="9">
    <source>
        <dbReference type="Google" id="ProtNLM"/>
    </source>
</evidence>
<keyword evidence="5" id="KW-0966">Cell projection</keyword>
<reference evidence="7 8" key="1">
    <citation type="submission" date="2009-08" db="EMBL/GenBank/DDBJ databases">
        <title>The Genome Sequence of Spizellomyces punctatus strain DAOM BR117.</title>
        <authorList>
            <consortium name="The Broad Institute Genome Sequencing Platform"/>
            <person name="Russ C."/>
            <person name="Cuomo C."/>
            <person name="Shea T."/>
            <person name="Young S.K."/>
            <person name="Zeng Q."/>
            <person name="Koehrsen M."/>
            <person name="Haas B."/>
            <person name="Borodovsky M."/>
            <person name="Guigo R."/>
            <person name="Alvarado L."/>
            <person name="Berlin A."/>
            <person name="Bochicchio J."/>
            <person name="Borenstein D."/>
            <person name="Chapman S."/>
            <person name="Chen Z."/>
            <person name="Engels R."/>
            <person name="Freedman E."/>
            <person name="Gellesch M."/>
            <person name="Goldberg J."/>
            <person name="Griggs A."/>
            <person name="Gujja S."/>
            <person name="Heiman D."/>
            <person name="Hepburn T."/>
            <person name="Howarth C."/>
            <person name="Jen D."/>
            <person name="Larson L."/>
            <person name="Lewis B."/>
            <person name="Mehta T."/>
            <person name="Park D."/>
            <person name="Pearson M."/>
            <person name="Roberts A."/>
            <person name="Saif S."/>
            <person name="Shenoy N."/>
            <person name="Sisk P."/>
            <person name="Stolte C."/>
            <person name="Sykes S."/>
            <person name="Thomson T."/>
            <person name="Walk T."/>
            <person name="White J."/>
            <person name="Yandava C."/>
            <person name="Burger G."/>
            <person name="Gray M.W."/>
            <person name="Holland P.W.H."/>
            <person name="King N."/>
            <person name="Lang F.B.F."/>
            <person name="Roger A.J."/>
            <person name="Ruiz-Trillo I."/>
            <person name="Lander E."/>
            <person name="Nusbaum C."/>
        </authorList>
    </citation>
    <scope>NUCLEOTIDE SEQUENCE [LARGE SCALE GENOMIC DNA]</scope>
    <source>
        <strain evidence="7 8">DAOM BR117</strain>
    </source>
</reference>
<keyword evidence="2" id="KW-0433">Leucine-rich repeat</keyword>
<dbReference type="STRING" id="645134.A0A0L0HS07"/>
<dbReference type="Proteomes" id="UP000053201">
    <property type="component" value="Unassembled WGS sequence"/>
</dbReference>
<accession>A0A0L0HS07</accession>
<dbReference type="RefSeq" id="XP_016611719.1">
    <property type="nucleotide sequence ID" value="XM_016749470.1"/>
</dbReference>
<comment type="subcellular location">
    <subcellularLocation>
        <location evidence="1">Cell projection</location>
        <location evidence="1">Cilium</location>
    </subcellularLocation>
</comment>
<organism evidence="7 8">
    <name type="scientific">Spizellomyces punctatus (strain DAOM BR117)</name>
    <dbReference type="NCBI Taxonomy" id="645134"/>
    <lineage>
        <taxon>Eukaryota</taxon>
        <taxon>Fungi</taxon>
        <taxon>Fungi incertae sedis</taxon>
        <taxon>Chytridiomycota</taxon>
        <taxon>Chytridiomycota incertae sedis</taxon>
        <taxon>Chytridiomycetes</taxon>
        <taxon>Spizellomycetales</taxon>
        <taxon>Spizellomycetaceae</taxon>
        <taxon>Spizellomyces</taxon>
    </lineage>
</organism>
<evidence type="ECO:0000313" key="7">
    <source>
        <dbReference type="EMBL" id="KND03680.1"/>
    </source>
</evidence>
<dbReference type="InterPro" id="IPR001611">
    <property type="entry name" value="Leu-rich_rpt"/>
</dbReference>
<evidence type="ECO:0000256" key="4">
    <source>
        <dbReference type="ARBA" id="ARBA00023069"/>
    </source>
</evidence>
<evidence type="ECO:0000256" key="6">
    <source>
        <dbReference type="SAM" id="MobiDB-lite"/>
    </source>
</evidence>
<keyword evidence="3" id="KW-0677">Repeat</keyword>
<dbReference type="PANTHER" id="PTHR45973">
    <property type="entry name" value="PROTEIN PHOSPHATASE 1 REGULATORY SUBUNIT SDS22-RELATED"/>
    <property type="match status" value="1"/>
</dbReference>
<dbReference type="AlphaFoldDB" id="A0A0L0HS07"/>
<dbReference type="VEuPathDB" id="FungiDB:SPPG_01148"/>
<dbReference type="eggNOG" id="ENOG502QQFE">
    <property type="taxonomic scope" value="Eukaryota"/>
</dbReference>
<feature type="region of interest" description="Disordered" evidence="6">
    <location>
        <begin position="307"/>
        <end position="328"/>
    </location>
</feature>
<protein>
    <recommendedName>
        <fullName evidence="9">Dynein assembly factor 1, axonemal homolog</fullName>
    </recommendedName>
</protein>
<feature type="compositionally biased region" description="Basic and acidic residues" evidence="6">
    <location>
        <begin position="307"/>
        <end position="317"/>
    </location>
</feature>
<evidence type="ECO:0000256" key="2">
    <source>
        <dbReference type="ARBA" id="ARBA00022614"/>
    </source>
</evidence>
<dbReference type="SMART" id="SM00365">
    <property type="entry name" value="LRR_SD22"/>
    <property type="match status" value="4"/>
</dbReference>
<dbReference type="PANTHER" id="PTHR45973:SF9">
    <property type="entry name" value="LEUCINE-RICH REPEAT-CONTAINING PROTEIN 46"/>
    <property type="match status" value="1"/>
</dbReference>
<evidence type="ECO:0000256" key="1">
    <source>
        <dbReference type="ARBA" id="ARBA00004138"/>
    </source>
</evidence>
<dbReference type="PROSITE" id="PS51450">
    <property type="entry name" value="LRR"/>
    <property type="match status" value="4"/>
</dbReference>
<dbReference type="OMA" id="PRRTMLQ"/>
<name>A0A0L0HS07_SPIPD</name>
<evidence type="ECO:0000256" key="5">
    <source>
        <dbReference type="ARBA" id="ARBA00023273"/>
    </source>
</evidence>
<proteinExistence type="predicted"/>
<dbReference type="Pfam" id="PF12799">
    <property type="entry name" value="LRR_4"/>
    <property type="match status" value="1"/>
</dbReference>
<dbReference type="OrthoDB" id="266138at2759"/>